<name>A0A9D4UFM3_ADICA</name>
<dbReference type="OrthoDB" id="2018605at2759"/>
<dbReference type="EMBL" id="JABFUD020000017">
    <property type="protein sequence ID" value="KAI5067010.1"/>
    <property type="molecule type" value="Genomic_DNA"/>
</dbReference>
<dbReference type="PANTHER" id="PTHR33130:SF33">
    <property type="entry name" value="PUTATIVE (DUF1639)-RELATED"/>
    <property type="match status" value="1"/>
</dbReference>
<accession>A0A9D4UFM3</accession>
<reference evidence="2" key="1">
    <citation type="submission" date="2021-01" db="EMBL/GenBank/DDBJ databases">
        <title>Adiantum capillus-veneris genome.</title>
        <authorList>
            <person name="Fang Y."/>
            <person name="Liao Q."/>
        </authorList>
    </citation>
    <scope>NUCLEOTIDE SEQUENCE</scope>
    <source>
        <strain evidence="2">H3</strain>
        <tissue evidence="2">Leaf</tissue>
    </source>
</reference>
<evidence type="ECO:0000313" key="3">
    <source>
        <dbReference type="Proteomes" id="UP000886520"/>
    </source>
</evidence>
<keyword evidence="3" id="KW-1185">Reference proteome</keyword>
<dbReference type="AlphaFoldDB" id="A0A9D4UFM3"/>
<evidence type="ECO:0000313" key="2">
    <source>
        <dbReference type="EMBL" id="KAI5067010.1"/>
    </source>
</evidence>
<protein>
    <submittedName>
        <fullName evidence="2">Uncharacterized protein</fullName>
    </submittedName>
</protein>
<sequence>MTMKMGFVNTEMEKPVEEHVSLQWGQYKRRRKSGVQRLDTTPSSHPNILQRPSDMHVKPAVTEGVSVKGDPENSSCIDHESPTSEKPSNGCMSIGNKNRSSPFRNGQTRRRTELESLHDKNLVMKELNLAVSRWPKLLISLSHKEKEDDFMLMKGSRLPQRPKKRSKQVEKFVTYVSPGAWLCEVSLDRYEVREKKCLRRKPAGLRGMESLDSDSG</sequence>
<dbReference type="Proteomes" id="UP000886520">
    <property type="component" value="Chromosome 17"/>
</dbReference>
<comment type="caution">
    <text evidence="2">The sequence shown here is derived from an EMBL/GenBank/DDBJ whole genome shotgun (WGS) entry which is preliminary data.</text>
</comment>
<dbReference type="PANTHER" id="PTHR33130">
    <property type="entry name" value="PUTATIVE (DUF1639)-RELATED"/>
    <property type="match status" value="1"/>
</dbReference>
<dbReference type="InterPro" id="IPR012438">
    <property type="entry name" value="DUF1639"/>
</dbReference>
<feature type="compositionally biased region" description="Polar residues" evidence="1">
    <location>
        <begin position="84"/>
        <end position="106"/>
    </location>
</feature>
<organism evidence="2 3">
    <name type="scientific">Adiantum capillus-veneris</name>
    <name type="common">Maidenhair fern</name>
    <dbReference type="NCBI Taxonomy" id="13818"/>
    <lineage>
        <taxon>Eukaryota</taxon>
        <taxon>Viridiplantae</taxon>
        <taxon>Streptophyta</taxon>
        <taxon>Embryophyta</taxon>
        <taxon>Tracheophyta</taxon>
        <taxon>Polypodiopsida</taxon>
        <taxon>Polypodiidae</taxon>
        <taxon>Polypodiales</taxon>
        <taxon>Pteridineae</taxon>
        <taxon>Pteridaceae</taxon>
        <taxon>Vittarioideae</taxon>
        <taxon>Adiantum</taxon>
    </lineage>
</organism>
<gene>
    <name evidence="2" type="ORF">GOP47_0017538</name>
</gene>
<dbReference type="Pfam" id="PF07797">
    <property type="entry name" value="DUF1639"/>
    <property type="match status" value="1"/>
</dbReference>
<feature type="compositionally biased region" description="Polar residues" evidence="1">
    <location>
        <begin position="38"/>
        <end position="47"/>
    </location>
</feature>
<feature type="region of interest" description="Disordered" evidence="1">
    <location>
        <begin position="26"/>
        <end position="110"/>
    </location>
</feature>
<evidence type="ECO:0000256" key="1">
    <source>
        <dbReference type="SAM" id="MobiDB-lite"/>
    </source>
</evidence>
<proteinExistence type="predicted"/>